<organism evidence="2 3">
    <name type="scientific">Aspergillus indologenus CBS 114.80</name>
    <dbReference type="NCBI Taxonomy" id="1450541"/>
    <lineage>
        <taxon>Eukaryota</taxon>
        <taxon>Fungi</taxon>
        <taxon>Dikarya</taxon>
        <taxon>Ascomycota</taxon>
        <taxon>Pezizomycotina</taxon>
        <taxon>Eurotiomycetes</taxon>
        <taxon>Eurotiomycetidae</taxon>
        <taxon>Eurotiales</taxon>
        <taxon>Aspergillaceae</taxon>
        <taxon>Aspergillus</taxon>
        <taxon>Aspergillus subgen. Circumdati</taxon>
    </lineage>
</organism>
<keyword evidence="3" id="KW-1185">Reference proteome</keyword>
<evidence type="ECO:0000256" key="1">
    <source>
        <dbReference type="SAM" id="SignalP"/>
    </source>
</evidence>
<dbReference type="Proteomes" id="UP000248817">
    <property type="component" value="Unassembled WGS sequence"/>
</dbReference>
<sequence>MVAVTTLFIVSGCLAFRARRRLMDHFFFLGGPDDVTGEGPVLHAALIAHPKALPRAGLVPFAGPPFGHLGGCHDGMPATSIQGSMLFEIYRVTPGGSTLMQPPDASPHNQILWGMSQLYNSNAAISTTSHHN</sequence>
<gene>
    <name evidence="2" type="ORF">BP00DRAFT_54661</name>
</gene>
<name>A0A2V5IK93_9EURO</name>
<feature type="signal peptide" evidence="1">
    <location>
        <begin position="1"/>
        <end position="15"/>
    </location>
</feature>
<dbReference type="AlphaFoldDB" id="A0A2V5IK93"/>
<reference evidence="2 3" key="1">
    <citation type="submission" date="2018-02" db="EMBL/GenBank/DDBJ databases">
        <title>The genomes of Aspergillus section Nigri reveals drivers in fungal speciation.</title>
        <authorList>
            <consortium name="DOE Joint Genome Institute"/>
            <person name="Vesth T.C."/>
            <person name="Nybo J."/>
            <person name="Theobald S."/>
            <person name="Brandl J."/>
            <person name="Frisvad J.C."/>
            <person name="Nielsen K.F."/>
            <person name="Lyhne E.K."/>
            <person name="Kogle M.E."/>
            <person name="Kuo A."/>
            <person name="Riley R."/>
            <person name="Clum A."/>
            <person name="Nolan M."/>
            <person name="Lipzen A."/>
            <person name="Salamov A."/>
            <person name="Henrissat B."/>
            <person name="Wiebenga A."/>
            <person name="De vries R.P."/>
            <person name="Grigoriev I.V."/>
            <person name="Mortensen U.H."/>
            <person name="Andersen M.R."/>
            <person name="Baker S.E."/>
        </authorList>
    </citation>
    <scope>NUCLEOTIDE SEQUENCE [LARGE SCALE GENOMIC DNA]</scope>
    <source>
        <strain evidence="2 3">CBS 114.80</strain>
    </source>
</reference>
<feature type="chain" id="PRO_5016101542" evidence="1">
    <location>
        <begin position="16"/>
        <end position="132"/>
    </location>
</feature>
<keyword evidence="1" id="KW-0732">Signal</keyword>
<evidence type="ECO:0000313" key="3">
    <source>
        <dbReference type="Proteomes" id="UP000248817"/>
    </source>
</evidence>
<proteinExistence type="predicted"/>
<dbReference type="EMBL" id="KZ825475">
    <property type="protein sequence ID" value="PYI34493.1"/>
    <property type="molecule type" value="Genomic_DNA"/>
</dbReference>
<accession>A0A2V5IK93</accession>
<protein>
    <submittedName>
        <fullName evidence="2">Uncharacterized protein</fullName>
    </submittedName>
</protein>
<evidence type="ECO:0000313" key="2">
    <source>
        <dbReference type="EMBL" id="PYI34493.1"/>
    </source>
</evidence>